<organism evidence="2 3">
    <name type="scientific">Moniliophthora roreri</name>
    <name type="common">Frosty pod rot fungus</name>
    <name type="synonym">Monilia roreri</name>
    <dbReference type="NCBI Taxonomy" id="221103"/>
    <lineage>
        <taxon>Eukaryota</taxon>
        <taxon>Fungi</taxon>
        <taxon>Dikarya</taxon>
        <taxon>Basidiomycota</taxon>
        <taxon>Agaricomycotina</taxon>
        <taxon>Agaricomycetes</taxon>
        <taxon>Agaricomycetidae</taxon>
        <taxon>Agaricales</taxon>
        <taxon>Marasmiineae</taxon>
        <taxon>Marasmiaceae</taxon>
        <taxon>Moniliophthora</taxon>
    </lineage>
</organism>
<dbReference type="eggNOG" id="ENOG502SPN2">
    <property type="taxonomic scope" value="Eukaryota"/>
</dbReference>
<dbReference type="Proteomes" id="UP000054988">
    <property type="component" value="Unassembled WGS sequence"/>
</dbReference>
<feature type="domain" description="NadR/Ttd14 AAA" evidence="1">
    <location>
        <begin position="5"/>
        <end position="184"/>
    </location>
</feature>
<proteinExistence type="predicted"/>
<reference evidence="2 3" key="1">
    <citation type="submission" date="2015-12" db="EMBL/GenBank/DDBJ databases">
        <title>Draft genome sequence of Moniliophthora roreri, the causal agent of frosty pod rot of cacao.</title>
        <authorList>
            <person name="Aime M.C."/>
            <person name="Diaz-Valderrama J.R."/>
            <person name="Kijpornyongpan T."/>
            <person name="Phillips-Mora W."/>
        </authorList>
    </citation>
    <scope>NUCLEOTIDE SEQUENCE [LARGE SCALE GENOMIC DNA]</scope>
    <source>
        <strain evidence="2 3">MCA 2952</strain>
    </source>
</reference>
<dbReference type="InterPro" id="IPR027417">
    <property type="entry name" value="P-loop_NTPase"/>
</dbReference>
<sequence>MRPRRIYIIGPSSTGKTTLCKALSQRLSLPPSAHITEVARHVIKSHGWTRKDIGLVEMQQAILDAHVAREMEMDEDQEVPSVLLSDRSAVDPIVYAVFTAAAGGEKDSSSESKLRKEKLVNSPAFQSVLPVYRDTEVTEVYLLEPVEEWLEDDGFRHVGDEKECLRIYREVLEELGIEYRVIGRDMMDLEERVMFVLNSKAA</sequence>
<dbReference type="SUPFAM" id="SSF52540">
    <property type="entry name" value="P-loop containing nucleoside triphosphate hydrolases"/>
    <property type="match status" value="1"/>
</dbReference>
<evidence type="ECO:0000259" key="1">
    <source>
        <dbReference type="Pfam" id="PF13521"/>
    </source>
</evidence>
<gene>
    <name evidence="2" type="ORF">WG66_1239</name>
</gene>
<accession>A0A0W0GC86</accession>
<evidence type="ECO:0000313" key="2">
    <source>
        <dbReference type="EMBL" id="KTB46180.1"/>
    </source>
</evidence>
<dbReference type="Pfam" id="PF13521">
    <property type="entry name" value="AAA_28"/>
    <property type="match status" value="1"/>
</dbReference>
<protein>
    <recommendedName>
        <fullName evidence="1">NadR/Ttd14 AAA domain-containing protein</fullName>
    </recommendedName>
</protein>
<evidence type="ECO:0000313" key="3">
    <source>
        <dbReference type="Proteomes" id="UP000054988"/>
    </source>
</evidence>
<comment type="caution">
    <text evidence="2">The sequence shown here is derived from an EMBL/GenBank/DDBJ whole genome shotgun (WGS) entry which is preliminary data.</text>
</comment>
<name>A0A0W0GC86_MONRR</name>
<dbReference type="AlphaFoldDB" id="A0A0W0GC86"/>
<dbReference type="EMBL" id="LATX01000461">
    <property type="protein sequence ID" value="KTB46180.1"/>
    <property type="molecule type" value="Genomic_DNA"/>
</dbReference>
<dbReference type="InterPro" id="IPR038727">
    <property type="entry name" value="NadR/Ttd14_AAA_dom"/>
</dbReference>
<dbReference type="Gene3D" id="3.40.50.300">
    <property type="entry name" value="P-loop containing nucleotide triphosphate hydrolases"/>
    <property type="match status" value="1"/>
</dbReference>